<proteinExistence type="predicted"/>
<name>A0A0D9XVB5_9ORYZ</name>
<dbReference type="HOGENOM" id="CLU_724357_0_0_1"/>
<evidence type="ECO:0000313" key="2">
    <source>
        <dbReference type="EnsemblPlants" id="LPERR11G19290.1"/>
    </source>
</evidence>
<dbReference type="Pfam" id="PF25019">
    <property type="entry name" value="LRR_R13L1-DRL21"/>
    <property type="match status" value="1"/>
</dbReference>
<dbReference type="InterPro" id="IPR032675">
    <property type="entry name" value="LRR_dom_sf"/>
</dbReference>
<dbReference type="Gramene" id="LPERR11G19290.1">
    <property type="protein sequence ID" value="LPERR11G19290.1"/>
    <property type="gene ID" value="LPERR11G19290"/>
</dbReference>
<reference evidence="2" key="3">
    <citation type="submission" date="2015-04" db="UniProtKB">
        <authorList>
            <consortium name="EnsemblPlants"/>
        </authorList>
    </citation>
    <scope>IDENTIFICATION</scope>
</reference>
<organism evidence="2 3">
    <name type="scientific">Leersia perrieri</name>
    <dbReference type="NCBI Taxonomy" id="77586"/>
    <lineage>
        <taxon>Eukaryota</taxon>
        <taxon>Viridiplantae</taxon>
        <taxon>Streptophyta</taxon>
        <taxon>Embryophyta</taxon>
        <taxon>Tracheophyta</taxon>
        <taxon>Spermatophyta</taxon>
        <taxon>Magnoliopsida</taxon>
        <taxon>Liliopsida</taxon>
        <taxon>Poales</taxon>
        <taxon>Poaceae</taxon>
        <taxon>BOP clade</taxon>
        <taxon>Oryzoideae</taxon>
        <taxon>Oryzeae</taxon>
        <taxon>Oryzinae</taxon>
        <taxon>Leersia</taxon>
    </lineage>
</organism>
<dbReference type="PANTHER" id="PTHR47186:SF62">
    <property type="entry name" value="OS04G0325300 PROTEIN"/>
    <property type="match status" value="1"/>
</dbReference>
<reference evidence="3" key="2">
    <citation type="submission" date="2013-12" db="EMBL/GenBank/DDBJ databases">
        <authorList>
            <person name="Yu Y."/>
            <person name="Lee S."/>
            <person name="de Baynast K."/>
            <person name="Wissotski M."/>
            <person name="Liu L."/>
            <person name="Talag J."/>
            <person name="Goicoechea J."/>
            <person name="Angelova A."/>
            <person name="Jetty R."/>
            <person name="Kudrna D."/>
            <person name="Golser W."/>
            <person name="Rivera L."/>
            <person name="Zhang J."/>
            <person name="Wing R."/>
        </authorList>
    </citation>
    <scope>NUCLEOTIDE SEQUENCE</scope>
</reference>
<sequence>MENLRTFIIAKDETNMIVDEIVFGSIFTKMKKLRVLRIDTFRVWEQKILSFPASIGMLKHLRYFGFPVGYPCKLVFPSTFTKLYHFQVFDFSACGDSVFSSKDDLCKLTNLRHIIGTIMIVPNFGRMTSLLTIPAIRVKKDVGYELQQLAHLNKLRGKLNFFGLDNVESKESAIQANLVAKECLNELELAWDLENCNPVVHAEVIESLCPPTELQILQIRGYQGPRYPSWLVGQQNGPKYLRKFTLIFVHLRLSVAAGTLYQKQGRCCWLPEKMHQTDVPAWHAQAPRPCRRAHTGHTRTTAAGRAFRRTAGARRPFAKVEGEKIVEVKGAEREHEADGEAMDGAGEIEGEVPGGGGGGIGGGRRSAAATSKGLQFVTEIAL</sequence>
<dbReference type="STRING" id="77586.A0A0D9XVB5"/>
<evidence type="ECO:0000259" key="1">
    <source>
        <dbReference type="Pfam" id="PF25019"/>
    </source>
</evidence>
<evidence type="ECO:0000313" key="3">
    <source>
        <dbReference type="Proteomes" id="UP000032180"/>
    </source>
</evidence>
<dbReference type="AlphaFoldDB" id="A0A0D9XVB5"/>
<accession>A0A0D9XVB5</accession>
<dbReference type="EnsemblPlants" id="LPERR11G19290.1">
    <property type="protein sequence ID" value="LPERR11G19290.1"/>
    <property type="gene ID" value="LPERR11G19290"/>
</dbReference>
<reference evidence="2 3" key="1">
    <citation type="submission" date="2012-08" db="EMBL/GenBank/DDBJ databases">
        <title>Oryza genome evolution.</title>
        <authorList>
            <person name="Wing R.A."/>
        </authorList>
    </citation>
    <scope>NUCLEOTIDE SEQUENCE</scope>
</reference>
<dbReference type="InterPro" id="IPR056789">
    <property type="entry name" value="LRR_R13L1-DRL21"/>
</dbReference>
<dbReference type="eggNOG" id="KOG4658">
    <property type="taxonomic scope" value="Eukaryota"/>
</dbReference>
<dbReference type="Proteomes" id="UP000032180">
    <property type="component" value="Chromosome 11"/>
</dbReference>
<dbReference type="PANTHER" id="PTHR47186">
    <property type="entry name" value="LEUCINE-RICH REPEAT-CONTAINING PROTEIN 57"/>
    <property type="match status" value="1"/>
</dbReference>
<dbReference type="Gene3D" id="3.80.10.10">
    <property type="entry name" value="Ribonuclease Inhibitor"/>
    <property type="match status" value="1"/>
</dbReference>
<protein>
    <recommendedName>
        <fullName evidence="1">R13L1/DRL21-like LRR repeat region domain-containing protein</fullName>
    </recommendedName>
</protein>
<keyword evidence="3" id="KW-1185">Reference proteome</keyword>
<feature type="domain" description="R13L1/DRL21-like LRR repeat region" evidence="1">
    <location>
        <begin position="146"/>
        <end position="247"/>
    </location>
</feature>
<dbReference type="SUPFAM" id="SSF52047">
    <property type="entry name" value="RNI-like"/>
    <property type="match status" value="1"/>
</dbReference>